<reference evidence="2" key="1">
    <citation type="submission" date="2017-01" db="EMBL/GenBank/DDBJ databases">
        <authorList>
            <person name="Mah S.A."/>
            <person name="Swanson W.J."/>
            <person name="Moy G.W."/>
            <person name="Vacquier V.D."/>
        </authorList>
    </citation>
    <scope>NUCLEOTIDE SEQUENCE [LARGE SCALE GENOMIC DNA]</scope>
    <source>
        <strain evidence="2">124861</strain>
    </source>
</reference>
<evidence type="ECO:0000313" key="1">
    <source>
        <dbReference type="EMBL" id="OSI16234.1"/>
    </source>
</evidence>
<sequence length="165" mass="18870">MRILTYKRTHTGDPGENGIFGERDCMGSVRNWNYDAVVGIGVLNPWTGDEGISGKVTWVGVGPVRIKNEGRGDTIKFEQFVLLDEKGPDFAKLAPNLAERFYKRNARTILHSYSKVEKDEVIRLIKSIMASDQYQKVQHSSEPHKDYKDRKRCKKHRCAKLLSCK</sequence>
<comment type="caution">
    <text evidence="1">The sequence shown here is derived from an EMBL/GenBank/DDBJ whole genome shotgun (WGS) entry which is preliminary data.</text>
</comment>
<organism evidence="1 2">
    <name type="scientific">Neisseria dumasiana</name>
    <dbReference type="NCBI Taxonomy" id="1931275"/>
    <lineage>
        <taxon>Bacteria</taxon>
        <taxon>Pseudomonadati</taxon>
        <taxon>Pseudomonadota</taxon>
        <taxon>Betaproteobacteria</taxon>
        <taxon>Neisseriales</taxon>
        <taxon>Neisseriaceae</taxon>
        <taxon>Neisseria</taxon>
    </lineage>
</organism>
<evidence type="ECO:0000313" key="2">
    <source>
        <dbReference type="Proteomes" id="UP000193303"/>
    </source>
</evidence>
<dbReference type="RefSeq" id="WP_085360712.1">
    <property type="nucleotide sequence ID" value="NZ_MTAB01000042.1"/>
</dbReference>
<dbReference type="Proteomes" id="UP000193303">
    <property type="component" value="Unassembled WGS sequence"/>
</dbReference>
<dbReference type="EMBL" id="MTAB01000042">
    <property type="protein sequence ID" value="OSI16234.1"/>
    <property type="molecule type" value="Genomic_DNA"/>
</dbReference>
<gene>
    <name evidence="1" type="ORF">BV912_11655</name>
</gene>
<proteinExistence type="predicted"/>
<protein>
    <submittedName>
        <fullName evidence="1">Uncharacterized protein</fullName>
    </submittedName>
</protein>
<dbReference type="OrthoDB" id="287981at2"/>
<accession>A0A1X3D955</accession>
<name>A0A1X3D955_9NEIS</name>
<dbReference type="AlphaFoldDB" id="A0A1X3D955"/>